<feature type="compositionally biased region" description="Pro residues" evidence="1">
    <location>
        <begin position="117"/>
        <end position="129"/>
    </location>
</feature>
<evidence type="ECO:0000256" key="1">
    <source>
        <dbReference type="SAM" id="MobiDB-lite"/>
    </source>
</evidence>
<feature type="compositionally biased region" description="Polar residues" evidence="1">
    <location>
        <begin position="97"/>
        <end position="106"/>
    </location>
</feature>
<evidence type="ECO:0000313" key="2">
    <source>
        <dbReference type="EMBL" id="VEL08796.1"/>
    </source>
</evidence>
<feature type="compositionally biased region" description="Basic and acidic residues" evidence="1">
    <location>
        <begin position="31"/>
        <end position="47"/>
    </location>
</feature>
<gene>
    <name evidence="2" type="ORF">PXEA_LOCUS2236</name>
</gene>
<dbReference type="EMBL" id="CAAALY010004754">
    <property type="protein sequence ID" value="VEL08796.1"/>
    <property type="molecule type" value="Genomic_DNA"/>
</dbReference>
<feature type="compositionally biased region" description="Basic residues" evidence="1">
    <location>
        <begin position="19"/>
        <end position="30"/>
    </location>
</feature>
<name>A0A3S5BM25_9PLAT</name>
<reference evidence="2" key="1">
    <citation type="submission" date="2018-11" db="EMBL/GenBank/DDBJ databases">
        <authorList>
            <consortium name="Pathogen Informatics"/>
        </authorList>
    </citation>
    <scope>NUCLEOTIDE SEQUENCE</scope>
</reference>
<evidence type="ECO:0000313" key="3">
    <source>
        <dbReference type="Proteomes" id="UP000784294"/>
    </source>
</evidence>
<comment type="caution">
    <text evidence="2">The sequence shown here is derived from an EMBL/GenBank/DDBJ whole genome shotgun (WGS) entry which is preliminary data.</text>
</comment>
<feature type="region of interest" description="Disordered" evidence="1">
    <location>
        <begin position="1"/>
        <end position="189"/>
    </location>
</feature>
<protein>
    <submittedName>
        <fullName evidence="2">Uncharacterized protein</fullName>
    </submittedName>
</protein>
<feature type="compositionally biased region" description="Basic and acidic residues" evidence="1">
    <location>
        <begin position="138"/>
        <end position="157"/>
    </location>
</feature>
<sequence>MAHSSDDVQHMMDESSARFHPKRGRKPRGLRQHEYHIKAKRLQDSEIHPSSSADSQPQAQSPAEAGSNLGPDQCGPGQLEHSPRLPRVQLLGRRHMSTFSAPSTESPRAADAEKPDSPPPPPPPPPPALPTRSSEPVAVDRPKLKFRPFEPEAHEGRSAVARSGAKPDHPARDDDDAAPGLGRCQDEERQAVRFHRRNGGWPKAYIPDFMAHLDNKASEVQPNDSDQSRSRTNMVDVLRFLQRPTDSSKRYTSVFLGNTGEQLLRPFDKREHV</sequence>
<keyword evidence="3" id="KW-1185">Reference proteome</keyword>
<proteinExistence type="predicted"/>
<dbReference type="Proteomes" id="UP000784294">
    <property type="component" value="Unassembled WGS sequence"/>
</dbReference>
<feature type="compositionally biased region" description="Basic and acidic residues" evidence="1">
    <location>
        <begin position="1"/>
        <end position="17"/>
    </location>
</feature>
<feature type="compositionally biased region" description="Low complexity" evidence="1">
    <location>
        <begin position="49"/>
        <end position="63"/>
    </location>
</feature>
<accession>A0A3S5BM25</accession>
<organism evidence="2 3">
    <name type="scientific">Protopolystoma xenopodis</name>
    <dbReference type="NCBI Taxonomy" id="117903"/>
    <lineage>
        <taxon>Eukaryota</taxon>
        <taxon>Metazoa</taxon>
        <taxon>Spiralia</taxon>
        <taxon>Lophotrochozoa</taxon>
        <taxon>Platyhelminthes</taxon>
        <taxon>Monogenea</taxon>
        <taxon>Polyopisthocotylea</taxon>
        <taxon>Polystomatidea</taxon>
        <taxon>Polystomatidae</taxon>
        <taxon>Protopolystoma</taxon>
    </lineage>
</organism>
<dbReference type="AlphaFoldDB" id="A0A3S5BM25"/>